<dbReference type="PANTHER" id="PTHR43671:SF98">
    <property type="entry name" value="SERINE_THREONINE-PROTEIN KINASE NEK11"/>
    <property type="match status" value="1"/>
</dbReference>
<gene>
    <name evidence="10" type="ORF">E0Z10_g9537</name>
</gene>
<keyword evidence="3" id="KW-0808">Transferase</keyword>
<evidence type="ECO:0000256" key="1">
    <source>
        <dbReference type="ARBA" id="ARBA00012513"/>
    </source>
</evidence>
<dbReference type="SMART" id="SM00220">
    <property type="entry name" value="S_TKc"/>
    <property type="match status" value="1"/>
</dbReference>
<evidence type="ECO:0000256" key="3">
    <source>
        <dbReference type="ARBA" id="ARBA00022679"/>
    </source>
</evidence>
<proteinExistence type="predicted"/>
<dbReference type="AlphaFoldDB" id="A0A4Z0YKR1"/>
<dbReference type="EMBL" id="SKBN01000305">
    <property type="protein sequence ID" value="TGJ79223.1"/>
    <property type="molecule type" value="Genomic_DNA"/>
</dbReference>
<keyword evidence="11" id="KW-1185">Reference proteome</keyword>
<evidence type="ECO:0000313" key="11">
    <source>
        <dbReference type="Proteomes" id="UP000297716"/>
    </source>
</evidence>
<organism evidence="10 11">
    <name type="scientific">Xylaria hypoxylon</name>
    <dbReference type="NCBI Taxonomy" id="37992"/>
    <lineage>
        <taxon>Eukaryota</taxon>
        <taxon>Fungi</taxon>
        <taxon>Dikarya</taxon>
        <taxon>Ascomycota</taxon>
        <taxon>Pezizomycotina</taxon>
        <taxon>Sordariomycetes</taxon>
        <taxon>Xylariomycetidae</taxon>
        <taxon>Xylariales</taxon>
        <taxon>Xylariaceae</taxon>
        <taxon>Xylaria</taxon>
    </lineage>
</organism>
<protein>
    <recommendedName>
        <fullName evidence="1">non-specific serine/threonine protein kinase</fullName>
        <ecNumber evidence="1">2.7.11.1</ecNumber>
    </recommendedName>
</protein>
<dbReference type="PROSITE" id="PS00108">
    <property type="entry name" value="PROTEIN_KINASE_ST"/>
    <property type="match status" value="1"/>
</dbReference>
<evidence type="ECO:0000256" key="5">
    <source>
        <dbReference type="ARBA" id="ARBA00022777"/>
    </source>
</evidence>
<comment type="caution">
    <text evidence="10">The sequence shown here is derived from an EMBL/GenBank/DDBJ whole genome shotgun (WGS) entry which is preliminary data.</text>
</comment>
<reference evidence="10 11" key="1">
    <citation type="submission" date="2019-03" db="EMBL/GenBank/DDBJ databases">
        <title>Draft genome sequence of Xylaria hypoxylon DSM 108379, a ubiquitous saprotrophic-parasitic fungi on hardwood.</title>
        <authorList>
            <person name="Buettner E."/>
            <person name="Leonhardt S."/>
            <person name="Gebauer A.M."/>
            <person name="Liers C."/>
            <person name="Hofrichter M."/>
            <person name="Kellner H."/>
        </authorList>
    </citation>
    <scope>NUCLEOTIDE SEQUENCE [LARGE SCALE GENOMIC DNA]</scope>
    <source>
        <strain evidence="10 11">DSM 108379</strain>
    </source>
</reference>
<comment type="catalytic activity">
    <reaction evidence="8">
        <text>L-seryl-[protein] + ATP = O-phospho-L-seryl-[protein] + ADP + H(+)</text>
        <dbReference type="Rhea" id="RHEA:17989"/>
        <dbReference type="Rhea" id="RHEA-COMP:9863"/>
        <dbReference type="Rhea" id="RHEA-COMP:11604"/>
        <dbReference type="ChEBI" id="CHEBI:15378"/>
        <dbReference type="ChEBI" id="CHEBI:29999"/>
        <dbReference type="ChEBI" id="CHEBI:30616"/>
        <dbReference type="ChEBI" id="CHEBI:83421"/>
        <dbReference type="ChEBI" id="CHEBI:456216"/>
        <dbReference type="EC" id="2.7.11.1"/>
    </reaction>
</comment>
<dbReference type="PROSITE" id="PS50011">
    <property type="entry name" value="PROTEIN_KINASE_DOM"/>
    <property type="match status" value="1"/>
</dbReference>
<evidence type="ECO:0000256" key="6">
    <source>
        <dbReference type="ARBA" id="ARBA00022840"/>
    </source>
</evidence>
<keyword evidence="4" id="KW-0547">Nucleotide-binding</keyword>
<dbReference type="SUPFAM" id="SSF56112">
    <property type="entry name" value="Protein kinase-like (PK-like)"/>
    <property type="match status" value="1"/>
</dbReference>
<evidence type="ECO:0000256" key="8">
    <source>
        <dbReference type="ARBA" id="ARBA00048679"/>
    </source>
</evidence>
<name>A0A4Z0YKR1_9PEZI</name>
<dbReference type="OrthoDB" id="5986190at2759"/>
<dbReference type="GO" id="GO:0005524">
    <property type="term" value="F:ATP binding"/>
    <property type="evidence" value="ECO:0007669"/>
    <property type="project" value="UniProtKB-KW"/>
</dbReference>
<feature type="domain" description="Protein kinase" evidence="9">
    <location>
        <begin position="13"/>
        <end position="345"/>
    </location>
</feature>
<sequence length="380" mass="42660">MVLDDYDTQRLPYIQEREIGTGGFGTVSKVEIPYGHLVIRTGGETSFPKGSRVVARKDYRVKNHAREDFENERDLCKAILGSPNQCDNVMLSYGTIEYSSGSGFSLFMPKADYDLFEYMRHHESDNSRSIESIARHMTCAAGLARGVAHLHNGIESPSRGTLVYHMDLKPQNVLIFHKDGEMIWKISDFGLSRIKTLHDGSSVNGTRDLTVSPTQNLAGQGIYLAPESGSGSRMTRKSDVWSLGCIVSVLCVWLQKGSNGVRKYATSRGTENINNSASFYSPTIFGGVKSNPQIKQWHKVLISDERDVVIREVLKDILGYLEDKTFLINASRRPEASELKKRLEIAAIKGLRRAEQQETHNQRSVDHLINKFTSIIKPHR</sequence>
<dbReference type="CDD" id="cd00180">
    <property type="entry name" value="PKc"/>
    <property type="match status" value="1"/>
</dbReference>
<evidence type="ECO:0000259" key="9">
    <source>
        <dbReference type="PROSITE" id="PS50011"/>
    </source>
</evidence>
<dbReference type="InterPro" id="IPR008271">
    <property type="entry name" value="Ser/Thr_kinase_AS"/>
</dbReference>
<comment type="catalytic activity">
    <reaction evidence="7">
        <text>L-threonyl-[protein] + ATP = O-phospho-L-threonyl-[protein] + ADP + H(+)</text>
        <dbReference type="Rhea" id="RHEA:46608"/>
        <dbReference type="Rhea" id="RHEA-COMP:11060"/>
        <dbReference type="Rhea" id="RHEA-COMP:11605"/>
        <dbReference type="ChEBI" id="CHEBI:15378"/>
        <dbReference type="ChEBI" id="CHEBI:30013"/>
        <dbReference type="ChEBI" id="CHEBI:30616"/>
        <dbReference type="ChEBI" id="CHEBI:61977"/>
        <dbReference type="ChEBI" id="CHEBI:456216"/>
        <dbReference type="EC" id="2.7.11.1"/>
    </reaction>
</comment>
<dbReference type="InterPro" id="IPR011009">
    <property type="entry name" value="Kinase-like_dom_sf"/>
</dbReference>
<dbReference type="Gene3D" id="1.10.510.10">
    <property type="entry name" value="Transferase(Phosphotransferase) domain 1"/>
    <property type="match status" value="1"/>
</dbReference>
<evidence type="ECO:0000256" key="2">
    <source>
        <dbReference type="ARBA" id="ARBA00022527"/>
    </source>
</evidence>
<dbReference type="STRING" id="37992.A0A4Z0YKR1"/>
<dbReference type="PANTHER" id="PTHR43671">
    <property type="entry name" value="SERINE/THREONINE-PROTEIN KINASE NEK"/>
    <property type="match status" value="1"/>
</dbReference>
<dbReference type="GO" id="GO:0004674">
    <property type="term" value="F:protein serine/threonine kinase activity"/>
    <property type="evidence" value="ECO:0007669"/>
    <property type="project" value="UniProtKB-KW"/>
</dbReference>
<accession>A0A4Z0YKR1</accession>
<dbReference type="Pfam" id="PF00069">
    <property type="entry name" value="Pkinase"/>
    <property type="match status" value="1"/>
</dbReference>
<keyword evidence="2" id="KW-0723">Serine/threonine-protein kinase</keyword>
<keyword evidence="6" id="KW-0067">ATP-binding</keyword>
<dbReference type="InterPro" id="IPR050660">
    <property type="entry name" value="NEK_Ser/Thr_kinase"/>
</dbReference>
<evidence type="ECO:0000256" key="4">
    <source>
        <dbReference type="ARBA" id="ARBA00022741"/>
    </source>
</evidence>
<dbReference type="GO" id="GO:0005634">
    <property type="term" value="C:nucleus"/>
    <property type="evidence" value="ECO:0007669"/>
    <property type="project" value="TreeGrafter"/>
</dbReference>
<dbReference type="Proteomes" id="UP000297716">
    <property type="component" value="Unassembled WGS sequence"/>
</dbReference>
<evidence type="ECO:0000256" key="7">
    <source>
        <dbReference type="ARBA" id="ARBA00047899"/>
    </source>
</evidence>
<evidence type="ECO:0000313" key="10">
    <source>
        <dbReference type="EMBL" id="TGJ79223.1"/>
    </source>
</evidence>
<dbReference type="InterPro" id="IPR000719">
    <property type="entry name" value="Prot_kinase_dom"/>
</dbReference>
<dbReference type="EC" id="2.7.11.1" evidence="1"/>
<keyword evidence="5" id="KW-0418">Kinase</keyword>